<comment type="caution">
    <text evidence="10">The sequence shown here is derived from an EMBL/GenBank/DDBJ whole genome shotgun (WGS) entry which is preliminary data.</text>
</comment>
<evidence type="ECO:0000256" key="2">
    <source>
        <dbReference type="ARBA" id="ARBA00022448"/>
    </source>
</evidence>
<keyword evidence="12" id="KW-1185">Reference proteome</keyword>
<name>A0A316ESF0_9FLAO</name>
<dbReference type="HAMAP" id="MF_00478">
    <property type="entry name" value="RsxE_RnfE"/>
    <property type="match status" value="1"/>
</dbReference>
<dbReference type="InterPro" id="IPR010968">
    <property type="entry name" value="RnfE"/>
</dbReference>
<dbReference type="GO" id="GO:0012505">
    <property type="term" value="C:endomembrane system"/>
    <property type="evidence" value="ECO:0007669"/>
    <property type="project" value="UniProtKB-SubCell"/>
</dbReference>
<evidence type="ECO:0000256" key="3">
    <source>
        <dbReference type="ARBA" id="ARBA00022692"/>
    </source>
</evidence>
<keyword evidence="8" id="KW-1003">Cell membrane</keyword>
<comment type="subcellular location">
    <subcellularLocation>
        <location evidence="8">Cell membrane</location>
        <topology evidence="8">Multi-pass membrane protein</topology>
    </subcellularLocation>
    <subcellularLocation>
        <location evidence="1">Endomembrane system</location>
        <topology evidence="1">Multi-pass membrane protein</topology>
    </subcellularLocation>
</comment>
<dbReference type="GO" id="GO:0005886">
    <property type="term" value="C:plasma membrane"/>
    <property type="evidence" value="ECO:0007669"/>
    <property type="project" value="UniProtKB-SubCell"/>
</dbReference>
<dbReference type="PANTHER" id="PTHR30586">
    <property type="entry name" value="ELECTRON TRANSPORT COMPLEX PROTEIN RNFE"/>
    <property type="match status" value="1"/>
</dbReference>
<feature type="transmembrane region" description="Helical" evidence="8">
    <location>
        <begin position="21"/>
        <end position="39"/>
    </location>
</feature>
<feature type="transmembrane region" description="Helical" evidence="8">
    <location>
        <begin position="130"/>
        <end position="150"/>
    </location>
</feature>
<dbReference type="EMBL" id="JACWLN010000010">
    <property type="protein sequence ID" value="MBD1262370.1"/>
    <property type="molecule type" value="Genomic_DNA"/>
</dbReference>
<evidence type="ECO:0000313" key="10">
    <source>
        <dbReference type="EMBL" id="PWK26070.1"/>
    </source>
</evidence>
<evidence type="ECO:0000313" key="11">
    <source>
        <dbReference type="Proteomes" id="UP000245667"/>
    </source>
</evidence>
<gene>
    <name evidence="8" type="primary">rnfE</name>
    <name evidence="9" type="ORF">HZY62_17360</name>
    <name evidence="10" type="ORF">LX92_00814</name>
</gene>
<sequence>MANTIDQKQNFLKGIVKENPIFVMLLGMCPTLGVTSSAFNGFGMGVATLFVLLMSNTVVSLVKSQIPSKVRIPAFIIIIASFVTIVEMVLEAFIPFLYEQLGIFIPLIVVNCLILGRAEAFASKNDLKSSVLDALGMGLGFVLALTVLGITREILGNGSIFDYKFVSEDANTFILFILPPGAFIALAYLSILFNKLTAKTA</sequence>
<feature type="transmembrane region" description="Helical" evidence="8">
    <location>
        <begin position="74"/>
        <end position="94"/>
    </location>
</feature>
<dbReference type="Pfam" id="PF02508">
    <property type="entry name" value="Rnf-Nqr"/>
    <property type="match status" value="1"/>
</dbReference>
<comment type="function">
    <text evidence="8">Part of a membrane-bound complex that couples electron transfer with translocation of ions across the membrane.</text>
</comment>
<comment type="similarity">
    <text evidence="8">Belongs to the NqrDE/RnfAE family.</text>
</comment>
<dbReference type="Proteomes" id="UP000245667">
    <property type="component" value="Unassembled WGS sequence"/>
</dbReference>
<organism evidence="10 11">
    <name type="scientific">Maribacter polysiphoniae</name>
    <dbReference type="NCBI Taxonomy" id="429344"/>
    <lineage>
        <taxon>Bacteria</taxon>
        <taxon>Pseudomonadati</taxon>
        <taxon>Bacteroidota</taxon>
        <taxon>Flavobacteriia</taxon>
        <taxon>Flavobacteriales</taxon>
        <taxon>Flavobacteriaceae</taxon>
        <taxon>Maribacter</taxon>
    </lineage>
</organism>
<reference evidence="10 11" key="1">
    <citation type="submission" date="2018-05" db="EMBL/GenBank/DDBJ databases">
        <title>Genomic Encyclopedia of Archaeal and Bacterial Type Strains, Phase II (KMG-II): from individual species to whole genera.</title>
        <authorList>
            <person name="Goeker M."/>
        </authorList>
    </citation>
    <scope>NUCLEOTIDE SEQUENCE [LARGE SCALE GENOMIC DNA]</scope>
    <source>
        <strain evidence="10 11">DSM 23514</strain>
    </source>
</reference>
<keyword evidence="2 8" id="KW-0813">Transport</keyword>
<dbReference type="NCBIfam" id="NF009070">
    <property type="entry name" value="PRK12405.1"/>
    <property type="match status" value="1"/>
</dbReference>
<evidence type="ECO:0000256" key="4">
    <source>
        <dbReference type="ARBA" id="ARBA00022967"/>
    </source>
</evidence>
<feature type="transmembrane region" description="Helical" evidence="8">
    <location>
        <begin position="45"/>
        <end position="62"/>
    </location>
</feature>
<evidence type="ECO:0000256" key="1">
    <source>
        <dbReference type="ARBA" id="ARBA00004127"/>
    </source>
</evidence>
<evidence type="ECO:0000313" key="12">
    <source>
        <dbReference type="Proteomes" id="UP000651837"/>
    </source>
</evidence>
<dbReference type="InterPro" id="IPR003667">
    <property type="entry name" value="NqrDE/RnfAE"/>
</dbReference>
<dbReference type="GO" id="GO:0022900">
    <property type="term" value="P:electron transport chain"/>
    <property type="evidence" value="ECO:0007669"/>
    <property type="project" value="UniProtKB-UniRule"/>
</dbReference>
<proteinExistence type="inferred from homology"/>
<evidence type="ECO:0000256" key="6">
    <source>
        <dbReference type="ARBA" id="ARBA00022989"/>
    </source>
</evidence>
<keyword evidence="3 8" id="KW-0812">Transmembrane</keyword>
<dbReference type="PIRSF" id="PIRSF006102">
    <property type="entry name" value="NQR_DE"/>
    <property type="match status" value="1"/>
</dbReference>
<keyword evidence="6 8" id="KW-1133">Transmembrane helix</keyword>
<feature type="transmembrane region" description="Helical" evidence="8">
    <location>
        <begin position="100"/>
        <end position="118"/>
    </location>
</feature>
<evidence type="ECO:0000256" key="8">
    <source>
        <dbReference type="HAMAP-Rule" id="MF_00478"/>
    </source>
</evidence>
<protein>
    <recommendedName>
        <fullName evidence="8">Ion-translocating oxidoreductase complex subunit E</fullName>
        <ecNumber evidence="8">7.-.-.-</ecNumber>
    </recommendedName>
    <alternativeName>
        <fullName evidence="8">Rnf electron transport complex subunit E</fullName>
    </alternativeName>
</protein>
<keyword evidence="4 8" id="KW-1278">Translocase</keyword>
<evidence type="ECO:0000256" key="7">
    <source>
        <dbReference type="ARBA" id="ARBA00023136"/>
    </source>
</evidence>
<dbReference type="EMBL" id="QGGQ01000001">
    <property type="protein sequence ID" value="PWK26070.1"/>
    <property type="molecule type" value="Genomic_DNA"/>
</dbReference>
<keyword evidence="7 8" id="KW-0472">Membrane</keyword>
<keyword evidence="5 8" id="KW-0249">Electron transport</keyword>
<dbReference type="PANTHER" id="PTHR30586:SF0">
    <property type="entry name" value="ION-TRANSLOCATING OXIDOREDUCTASE COMPLEX SUBUNIT E"/>
    <property type="match status" value="1"/>
</dbReference>
<dbReference type="Proteomes" id="UP000651837">
    <property type="component" value="Unassembled WGS sequence"/>
</dbReference>
<reference evidence="9 12" key="2">
    <citation type="submission" date="2020-07" db="EMBL/GenBank/DDBJ databases">
        <title>The draft genome sequence of Maribacter polysiphoniae KCTC 22021.</title>
        <authorList>
            <person name="Mu L."/>
        </authorList>
    </citation>
    <scope>NUCLEOTIDE SEQUENCE [LARGE SCALE GENOMIC DNA]</scope>
    <source>
        <strain evidence="9 12">KCTC 22021</strain>
    </source>
</reference>
<evidence type="ECO:0000256" key="5">
    <source>
        <dbReference type="ARBA" id="ARBA00022982"/>
    </source>
</evidence>
<dbReference type="RefSeq" id="WP_154362688.1">
    <property type="nucleotide sequence ID" value="NZ_CAJQNU010000067.1"/>
</dbReference>
<dbReference type="EC" id="7.-.-.-" evidence="8"/>
<evidence type="ECO:0000313" key="9">
    <source>
        <dbReference type="EMBL" id="MBD1262370.1"/>
    </source>
</evidence>
<dbReference type="NCBIfam" id="TIGR01948">
    <property type="entry name" value="rnfE"/>
    <property type="match status" value="1"/>
</dbReference>
<accession>A0A316ESF0</accession>
<feature type="transmembrane region" description="Helical" evidence="8">
    <location>
        <begin position="170"/>
        <end position="193"/>
    </location>
</feature>
<comment type="subunit">
    <text evidence="8">The complex is composed of six subunits: RnfA, RnfB, RnfC, RnfD, RnfE and RnfG.</text>
</comment>
<dbReference type="AlphaFoldDB" id="A0A316ESF0"/>